<feature type="binding site" evidence="4">
    <location>
        <position position="165"/>
    </location>
    <ligand>
        <name>Mn(2+)</name>
        <dbReference type="ChEBI" id="CHEBI:29035"/>
        <label>1</label>
    </ligand>
</feature>
<accession>A0A7C9IFT9</accession>
<evidence type="ECO:0000256" key="4">
    <source>
        <dbReference type="PIRSR" id="PIRSR036979-1"/>
    </source>
</evidence>
<dbReference type="InterPro" id="IPR006035">
    <property type="entry name" value="Ureohydrolase"/>
</dbReference>
<comment type="similarity">
    <text evidence="1">Belongs to the arginase family. Agmatinase subfamily.</text>
</comment>
<dbReference type="RefSeq" id="WP_160763418.1">
    <property type="nucleotide sequence ID" value="NZ_WUPT01000001.1"/>
</dbReference>
<evidence type="ECO:0000313" key="7">
    <source>
        <dbReference type="Proteomes" id="UP000480350"/>
    </source>
</evidence>
<feature type="binding site" evidence="4">
    <location>
        <position position="138"/>
    </location>
    <ligand>
        <name>Mn(2+)</name>
        <dbReference type="ChEBI" id="CHEBI:29035"/>
        <label>1</label>
    </ligand>
</feature>
<comment type="caution">
    <text evidence="6">The sequence shown here is derived from an EMBL/GenBank/DDBJ whole genome shotgun (WGS) entry which is preliminary data.</text>
</comment>
<feature type="binding site" evidence="4">
    <location>
        <position position="246"/>
    </location>
    <ligand>
        <name>Mn(2+)</name>
        <dbReference type="ChEBI" id="CHEBI:29035"/>
        <label>1</label>
    </ligand>
</feature>
<dbReference type="GO" id="GO:0033389">
    <property type="term" value="P:putrescine biosynthetic process from arginine, via agmatine"/>
    <property type="evidence" value="ECO:0007669"/>
    <property type="project" value="TreeGrafter"/>
</dbReference>
<keyword evidence="4" id="KW-0464">Manganese</keyword>
<reference evidence="6 7" key="1">
    <citation type="submission" date="2019-12" db="EMBL/GenBank/DDBJ databases">
        <authorList>
            <person name="Lee S.D."/>
        </authorList>
    </citation>
    <scope>NUCLEOTIDE SEQUENCE [LARGE SCALE GENOMIC DNA]</scope>
    <source>
        <strain evidence="6 7">GH1-50</strain>
    </source>
</reference>
<dbReference type="SUPFAM" id="SSF52768">
    <property type="entry name" value="Arginase/deacetylase"/>
    <property type="match status" value="1"/>
</dbReference>
<gene>
    <name evidence="6" type="primary">speB</name>
    <name evidence="6" type="ORF">GQ651_06790</name>
</gene>
<dbReference type="EC" id="3.5.3.11" evidence="6"/>
<dbReference type="PROSITE" id="PS51409">
    <property type="entry name" value="ARGINASE_2"/>
    <property type="match status" value="1"/>
</dbReference>
<dbReference type="Pfam" id="PF00491">
    <property type="entry name" value="Arginase"/>
    <property type="match status" value="1"/>
</dbReference>
<dbReference type="GO" id="GO:0008783">
    <property type="term" value="F:agmatinase activity"/>
    <property type="evidence" value="ECO:0007669"/>
    <property type="project" value="UniProtKB-EC"/>
</dbReference>
<protein>
    <submittedName>
        <fullName evidence="6">Agmatinase</fullName>
        <ecNumber evidence="6">3.5.3.11</ecNumber>
    </submittedName>
</protein>
<reference evidence="6 7" key="2">
    <citation type="submission" date="2020-03" db="EMBL/GenBank/DDBJ databases">
        <title>Kangsaoukella pontilimi gen. nov., sp. nov., a new member of the family Rhodobacteraceae isolated from a tidal mudflat.</title>
        <authorList>
            <person name="Kim I.S."/>
        </authorList>
    </citation>
    <scope>NUCLEOTIDE SEQUENCE [LARGE SCALE GENOMIC DNA]</scope>
    <source>
        <strain evidence="6 7">GH1-50</strain>
    </source>
</reference>
<keyword evidence="7" id="KW-1185">Reference proteome</keyword>
<evidence type="ECO:0000256" key="3">
    <source>
        <dbReference type="ARBA" id="ARBA00022801"/>
    </source>
</evidence>
<dbReference type="Proteomes" id="UP000480350">
    <property type="component" value="Unassembled WGS sequence"/>
</dbReference>
<comment type="cofactor">
    <cofactor evidence="4">
        <name>Mn(2+)</name>
        <dbReference type="ChEBI" id="CHEBI:29035"/>
    </cofactor>
    <text evidence="4">Binds 2 manganese ions per subunit.</text>
</comment>
<evidence type="ECO:0000256" key="2">
    <source>
        <dbReference type="ARBA" id="ARBA00022723"/>
    </source>
</evidence>
<dbReference type="InterPro" id="IPR020855">
    <property type="entry name" value="Ureohydrolase_Mn_BS"/>
</dbReference>
<dbReference type="PROSITE" id="PS01053">
    <property type="entry name" value="ARGINASE_1"/>
    <property type="match status" value="1"/>
</dbReference>
<keyword evidence="3 5" id="KW-0378">Hydrolase</keyword>
<dbReference type="EMBL" id="WUPT01000001">
    <property type="protein sequence ID" value="MXQ07549.1"/>
    <property type="molecule type" value="Genomic_DNA"/>
</dbReference>
<dbReference type="PANTHER" id="PTHR11358:SF26">
    <property type="entry name" value="GUANIDINO ACID HYDROLASE, MITOCHONDRIAL"/>
    <property type="match status" value="1"/>
</dbReference>
<dbReference type="PANTHER" id="PTHR11358">
    <property type="entry name" value="ARGINASE/AGMATINASE"/>
    <property type="match status" value="1"/>
</dbReference>
<sequence>MSLDKAASEVDAAITREGDRGLGYENVFAGVTSFLRRRITKDLSGVDLAVTGLPFDQAVTHRPGARFGPRAIREASTLMAGDPPYGWGFSPLEELAIADYGDMAFDYAKPGEVPCLIEAHVAAILEAGAAALCLGGDHSTTLAALRAHVKRHGPVALLQFDAHSDTWVDDDPSRVDHGTFVYKAVAEGLIVPERSVQIGIRVENEPWLDITRIDARRVHAEGPVAIAAEARRILGDGPVYLTFDIDAFDPAYAPGTGTPVWGGLTSAQVPGLLREMAGIDLIGADVVEVSPPFDHANMTALAAAHVAYDLIALWGWSRRSGG</sequence>
<dbReference type="AlphaFoldDB" id="A0A7C9IFT9"/>
<feature type="binding site" evidence="4">
    <location>
        <position position="161"/>
    </location>
    <ligand>
        <name>Mn(2+)</name>
        <dbReference type="ChEBI" id="CHEBI:29035"/>
        <label>1</label>
    </ligand>
</feature>
<dbReference type="NCBIfam" id="NF002564">
    <property type="entry name" value="PRK02190.1"/>
    <property type="match status" value="1"/>
</dbReference>
<name>A0A7C9IFT9_9RHOB</name>
<dbReference type="GO" id="GO:0046872">
    <property type="term" value="F:metal ion binding"/>
    <property type="evidence" value="ECO:0007669"/>
    <property type="project" value="UniProtKB-KW"/>
</dbReference>
<evidence type="ECO:0000313" key="6">
    <source>
        <dbReference type="EMBL" id="MXQ07549.1"/>
    </source>
</evidence>
<evidence type="ECO:0000256" key="1">
    <source>
        <dbReference type="ARBA" id="ARBA00009227"/>
    </source>
</evidence>
<keyword evidence="2 4" id="KW-0479">Metal-binding</keyword>
<dbReference type="PIRSF" id="PIRSF036979">
    <property type="entry name" value="Arginase"/>
    <property type="match status" value="1"/>
</dbReference>
<dbReference type="NCBIfam" id="TIGR01230">
    <property type="entry name" value="agmatinase"/>
    <property type="match status" value="1"/>
</dbReference>
<feature type="binding site" evidence="4">
    <location>
        <position position="163"/>
    </location>
    <ligand>
        <name>Mn(2+)</name>
        <dbReference type="ChEBI" id="CHEBI:29035"/>
        <label>1</label>
    </ligand>
</feature>
<organism evidence="6 7">
    <name type="scientific">Kangsaoukella pontilimi</name>
    <dbReference type="NCBI Taxonomy" id="2691042"/>
    <lineage>
        <taxon>Bacteria</taxon>
        <taxon>Pseudomonadati</taxon>
        <taxon>Pseudomonadota</taxon>
        <taxon>Alphaproteobacteria</taxon>
        <taxon>Rhodobacterales</taxon>
        <taxon>Paracoccaceae</taxon>
        <taxon>Kangsaoukella</taxon>
    </lineage>
</organism>
<dbReference type="CDD" id="cd11592">
    <property type="entry name" value="Agmatinase_PAH"/>
    <property type="match status" value="1"/>
</dbReference>
<dbReference type="InterPro" id="IPR023696">
    <property type="entry name" value="Ureohydrolase_dom_sf"/>
</dbReference>
<evidence type="ECO:0000256" key="5">
    <source>
        <dbReference type="RuleBase" id="RU003684"/>
    </source>
</evidence>
<dbReference type="InterPro" id="IPR005925">
    <property type="entry name" value="Agmatinase-rel"/>
</dbReference>
<feature type="binding site" evidence="4">
    <location>
        <position position="244"/>
    </location>
    <ligand>
        <name>Mn(2+)</name>
        <dbReference type="ChEBI" id="CHEBI:29035"/>
        <label>1</label>
    </ligand>
</feature>
<dbReference type="Gene3D" id="3.40.800.10">
    <property type="entry name" value="Ureohydrolase domain"/>
    <property type="match status" value="1"/>
</dbReference>
<proteinExistence type="inferred from homology"/>